<dbReference type="AlphaFoldDB" id="A0A1V9ZVV6"/>
<accession>A0A1V9ZVV6</accession>
<reference evidence="6 7" key="1">
    <citation type="journal article" date="2014" name="Genome Biol. Evol.">
        <title>The secreted proteins of Achlya hypogyna and Thraustotheca clavata identify the ancestral oomycete secretome and reveal gene acquisitions by horizontal gene transfer.</title>
        <authorList>
            <person name="Misner I."/>
            <person name="Blouin N."/>
            <person name="Leonard G."/>
            <person name="Richards T.A."/>
            <person name="Lane C.E."/>
        </authorList>
    </citation>
    <scope>NUCLEOTIDE SEQUENCE [LARGE SCALE GENOMIC DNA]</scope>
    <source>
        <strain evidence="6 7">ATCC 34112</strain>
    </source>
</reference>
<evidence type="ECO:0000256" key="2">
    <source>
        <dbReference type="ARBA" id="ARBA00022737"/>
    </source>
</evidence>
<dbReference type="Proteomes" id="UP000243217">
    <property type="component" value="Unassembled WGS sequence"/>
</dbReference>
<dbReference type="Gene3D" id="3.10.110.10">
    <property type="entry name" value="Ubiquitin Conjugating Enzyme"/>
    <property type="match status" value="1"/>
</dbReference>
<evidence type="ECO:0000259" key="4">
    <source>
        <dbReference type="PROSITE" id="PS50127"/>
    </source>
</evidence>
<dbReference type="SMART" id="SM00054">
    <property type="entry name" value="EFh"/>
    <property type="match status" value="2"/>
</dbReference>
<dbReference type="Pfam" id="PF13499">
    <property type="entry name" value="EF-hand_7"/>
    <property type="match status" value="1"/>
</dbReference>
<dbReference type="PROSITE" id="PS50127">
    <property type="entry name" value="UBC_2"/>
    <property type="match status" value="1"/>
</dbReference>
<dbReference type="CDD" id="cd00051">
    <property type="entry name" value="EFh"/>
    <property type="match status" value="1"/>
</dbReference>
<keyword evidence="7" id="KW-1185">Reference proteome</keyword>
<evidence type="ECO:0000259" key="5">
    <source>
        <dbReference type="PROSITE" id="PS50222"/>
    </source>
</evidence>
<evidence type="ECO:0000256" key="1">
    <source>
        <dbReference type="ARBA" id="ARBA00005253"/>
    </source>
</evidence>
<name>A0A1V9ZVV6_9STRA</name>
<evidence type="ECO:0000313" key="6">
    <source>
        <dbReference type="EMBL" id="OQS02137.1"/>
    </source>
</evidence>
<dbReference type="InterPro" id="IPR018247">
    <property type="entry name" value="EF_Hand_1_Ca_BS"/>
</dbReference>
<dbReference type="EMBL" id="JNBS01001239">
    <property type="protein sequence ID" value="OQS02137.1"/>
    <property type="molecule type" value="Genomic_DNA"/>
</dbReference>
<feature type="domain" description="EF-hand" evidence="5">
    <location>
        <begin position="25"/>
        <end position="60"/>
    </location>
</feature>
<dbReference type="PROSITE" id="PS00018">
    <property type="entry name" value="EF_HAND_1"/>
    <property type="match status" value="2"/>
</dbReference>
<dbReference type="PANTHER" id="PTHR24068">
    <property type="entry name" value="UBIQUITIN-CONJUGATING ENZYME E2"/>
    <property type="match status" value="1"/>
</dbReference>
<dbReference type="InterPro" id="IPR002048">
    <property type="entry name" value="EF_hand_dom"/>
</dbReference>
<dbReference type="SUPFAM" id="SSF54495">
    <property type="entry name" value="UBC-like"/>
    <property type="match status" value="1"/>
</dbReference>
<dbReference type="Pfam" id="PF00179">
    <property type="entry name" value="UQ_con"/>
    <property type="match status" value="1"/>
</dbReference>
<evidence type="ECO:0000313" key="7">
    <source>
        <dbReference type="Proteomes" id="UP000243217"/>
    </source>
</evidence>
<sequence length="204" mass="23823">MTSPLARIQDPFHIPDSLKHEFSAHELAEFVDQFKAFDTSGDGAIDVEELTNMMHCMNVKIDHEEIQQLILLVDENNSGQIEFNEFVRMMSNLRRGKSNKLSKFMQLSKQAFNIRREYRETLENPIQGCTIVPFPMDMRQWNVYLQGPDDSPYQSGCFIFHFAFGHEYPYEPPSVRLLTRIYHLNFIMLADGTASFECLDQLWT</sequence>
<keyword evidence="2" id="KW-0677">Repeat</keyword>
<comment type="similarity">
    <text evidence="1">Belongs to the centrin family.</text>
</comment>
<dbReference type="GO" id="GO:0043226">
    <property type="term" value="C:organelle"/>
    <property type="evidence" value="ECO:0007669"/>
    <property type="project" value="UniProtKB-ARBA"/>
</dbReference>
<organism evidence="6 7">
    <name type="scientific">Thraustotheca clavata</name>
    <dbReference type="NCBI Taxonomy" id="74557"/>
    <lineage>
        <taxon>Eukaryota</taxon>
        <taxon>Sar</taxon>
        <taxon>Stramenopiles</taxon>
        <taxon>Oomycota</taxon>
        <taxon>Saprolegniomycetes</taxon>
        <taxon>Saprolegniales</taxon>
        <taxon>Achlyaceae</taxon>
        <taxon>Thraustotheca</taxon>
    </lineage>
</organism>
<dbReference type="SUPFAM" id="SSF47473">
    <property type="entry name" value="EF-hand"/>
    <property type="match status" value="1"/>
</dbReference>
<dbReference type="Gene3D" id="1.10.238.10">
    <property type="entry name" value="EF-hand"/>
    <property type="match status" value="1"/>
</dbReference>
<dbReference type="GO" id="GO:0005509">
    <property type="term" value="F:calcium ion binding"/>
    <property type="evidence" value="ECO:0007669"/>
    <property type="project" value="InterPro"/>
</dbReference>
<dbReference type="InterPro" id="IPR016135">
    <property type="entry name" value="UBQ-conjugating_enzyme/RWD"/>
</dbReference>
<proteinExistence type="inferred from homology"/>
<dbReference type="InterPro" id="IPR011992">
    <property type="entry name" value="EF-hand-dom_pair"/>
</dbReference>
<dbReference type="OrthoDB" id="9978460at2759"/>
<dbReference type="CDD" id="cd00195">
    <property type="entry name" value="UBCc_UEV"/>
    <property type="match status" value="1"/>
</dbReference>
<comment type="caution">
    <text evidence="6">The sequence shown here is derived from an EMBL/GenBank/DDBJ whole genome shotgun (WGS) entry which is preliminary data.</text>
</comment>
<keyword evidence="3" id="KW-0106">Calcium</keyword>
<dbReference type="PROSITE" id="PS50222">
    <property type="entry name" value="EF_HAND_2"/>
    <property type="match status" value="2"/>
</dbReference>
<evidence type="ECO:0000256" key="3">
    <source>
        <dbReference type="ARBA" id="ARBA00022837"/>
    </source>
</evidence>
<gene>
    <name evidence="6" type="ORF">THRCLA_05460</name>
</gene>
<dbReference type="STRING" id="74557.A0A1V9ZVV6"/>
<protein>
    <submittedName>
        <fullName evidence="6">Uncharacterized protein</fullName>
    </submittedName>
</protein>
<feature type="non-terminal residue" evidence="6">
    <location>
        <position position="204"/>
    </location>
</feature>
<dbReference type="FunFam" id="1.10.238.10:FF:000178">
    <property type="entry name" value="Calmodulin-2 A"/>
    <property type="match status" value="1"/>
</dbReference>
<feature type="domain" description="EF-hand" evidence="5">
    <location>
        <begin position="61"/>
        <end position="96"/>
    </location>
</feature>
<feature type="domain" description="UBC core" evidence="4">
    <location>
        <begin position="109"/>
        <end position="204"/>
    </location>
</feature>
<dbReference type="InterPro" id="IPR000608">
    <property type="entry name" value="UBC"/>
</dbReference>